<evidence type="ECO:0000313" key="1">
    <source>
        <dbReference type="EMBL" id="NJR80417.1"/>
    </source>
</evidence>
<name>A0ABX1CWU4_9SPHN</name>
<sequence length="172" mass="18702">MRGSNDSAHREGFAMIARSLPLLLACAAPLLVSAQEPRSLDGTRWAQLTIRERIVIRIPRVRPVTDASVRSLSALPAAATPVWIEKRAADCVPVAALTGASVDRSGAVDLTTDDGRRLRAKLEDECPTLDFYSGFYLKRTADGQVCAKRDALRSRSGAHCAIKGFRTLTARR</sequence>
<dbReference type="Proteomes" id="UP000732399">
    <property type="component" value="Unassembled WGS sequence"/>
</dbReference>
<organism evidence="1 2">
    <name type="scientific">Sphingomonas corticis</name>
    <dbReference type="NCBI Taxonomy" id="2722791"/>
    <lineage>
        <taxon>Bacteria</taxon>
        <taxon>Pseudomonadati</taxon>
        <taxon>Pseudomonadota</taxon>
        <taxon>Alphaproteobacteria</taxon>
        <taxon>Sphingomonadales</taxon>
        <taxon>Sphingomonadaceae</taxon>
        <taxon>Sphingomonas</taxon>
    </lineage>
</organism>
<accession>A0ABX1CWU4</accession>
<proteinExistence type="predicted"/>
<evidence type="ECO:0000313" key="2">
    <source>
        <dbReference type="Proteomes" id="UP000732399"/>
    </source>
</evidence>
<keyword evidence="2" id="KW-1185">Reference proteome</keyword>
<gene>
    <name evidence="1" type="ORF">HBH26_17700</name>
</gene>
<comment type="caution">
    <text evidence="1">The sequence shown here is derived from an EMBL/GenBank/DDBJ whole genome shotgun (WGS) entry which is preliminary data.</text>
</comment>
<reference evidence="1 2" key="1">
    <citation type="submission" date="2020-03" db="EMBL/GenBank/DDBJ databases">
        <authorList>
            <person name="Wang L."/>
            <person name="He N."/>
            <person name="Li Y."/>
            <person name="Fang Y."/>
            <person name="Zhang F."/>
        </authorList>
    </citation>
    <scope>NUCLEOTIDE SEQUENCE [LARGE SCALE GENOMIC DNA]</scope>
    <source>
        <strain evidence="1 2">36D10-4-7</strain>
    </source>
</reference>
<protein>
    <submittedName>
        <fullName evidence="1">Uncharacterized protein</fullName>
    </submittedName>
</protein>
<dbReference type="EMBL" id="JAAVJH010000017">
    <property type="protein sequence ID" value="NJR80417.1"/>
    <property type="molecule type" value="Genomic_DNA"/>
</dbReference>